<keyword evidence="3" id="KW-1185">Reference proteome</keyword>
<gene>
    <name evidence="2" type="ORF">LR394_01445</name>
</gene>
<comment type="caution">
    <text evidence="2">The sequence shown here is derived from an EMBL/GenBank/DDBJ whole genome shotgun (WGS) entry which is preliminary data.</text>
</comment>
<evidence type="ECO:0000313" key="3">
    <source>
        <dbReference type="Proteomes" id="UP001138997"/>
    </source>
</evidence>
<proteinExistence type="predicted"/>
<dbReference type="Proteomes" id="UP001138997">
    <property type="component" value="Unassembled WGS sequence"/>
</dbReference>
<name>A0A9X1N8L5_9ACTN</name>
<organism evidence="2 3">
    <name type="scientific">Kineosporia babensis</name>
    <dbReference type="NCBI Taxonomy" id="499548"/>
    <lineage>
        <taxon>Bacteria</taxon>
        <taxon>Bacillati</taxon>
        <taxon>Actinomycetota</taxon>
        <taxon>Actinomycetes</taxon>
        <taxon>Kineosporiales</taxon>
        <taxon>Kineosporiaceae</taxon>
        <taxon>Kineosporia</taxon>
    </lineage>
</organism>
<evidence type="ECO:0000259" key="1">
    <source>
        <dbReference type="Pfam" id="PF15644"/>
    </source>
</evidence>
<reference evidence="2" key="1">
    <citation type="submission" date="2021-11" db="EMBL/GenBank/DDBJ databases">
        <title>Streptomyces corallinus and Kineosporia corallina sp. nov., two new coral-derived marine actinobacteria.</title>
        <authorList>
            <person name="Buangrab K."/>
            <person name="Sutthacheep M."/>
            <person name="Yeemin T."/>
            <person name="Harunari E."/>
            <person name="Igarashi Y."/>
            <person name="Sripreechasak P."/>
            <person name="Kanchanasin P."/>
            <person name="Tanasupawat S."/>
            <person name="Phongsopitanun W."/>
        </authorList>
    </citation>
    <scope>NUCLEOTIDE SEQUENCE</scope>
    <source>
        <strain evidence="2">JCM 31032</strain>
    </source>
</reference>
<dbReference type="RefSeq" id="WP_231438472.1">
    <property type="nucleotide sequence ID" value="NZ_JAJOMB010000001.1"/>
</dbReference>
<dbReference type="Pfam" id="PF15644">
    <property type="entry name" value="Gln_amidase"/>
    <property type="match status" value="1"/>
</dbReference>
<dbReference type="AlphaFoldDB" id="A0A9X1N8L5"/>
<feature type="domain" description="Tox-PL" evidence="1">
    <location>
        <begin position="52"/>
        <end position="169"/>
    </location>
</feature>
<dbReference type="EMBL" id="JAJOMB010000001">
    <property type="protein sequence ID" value="MCD5309548.1"/>
    <property type="molecule type" value="Genomic_DNA"/>
</dbReference>
<protein>
    <recommendedName>
        <fullName evidence="1">Tox-PL domain-containing protein</fullName>
    </recommendedName>
</protein>
<evidence type="ECO:0000313" key="2">
    <source>
        <dbReference type="EMBL" id="MCD5309548.1"/>
    </source>
</evidence>
<dbReference type="InterPro" id="IPR028908">
    <property type="entry name" value="Tox-PL_dom"/>
</dbReference>
<accession>A0A9X1N8L5</accession>
<sequence length="200" mass="22240">MPRAQVQPYRYVAHPEDTAELQELVDQAGRDNPSAWIARVNPRRHQDAIFENNCGDCARAFATTVQTDRAVAAAGDVLVGEYDEIWAWTGARPENSLRAEKSENLNDFQIRAYDHIAKQLADCPAGTVAIIGIDFESFKAGGKTFGRTGHWFNAHVAQDGLRFADAQLGVYGNWPPPARMRIVGIESVFRLPGESRWRTA</sequence>